<dbReference type="Gene3D" id="3.40.605.10">
    <property type="entry name" value="Aldehyde Dehydrogenase, Chain A, domain 1"/>
    <property type="match status" value="1"/>
</dbReference>
<dbReference type="InterPro" id="IPR016161">
    <property type="entry name" value="Ald_DH/histidinol_DH"/>
</dbReference>
<dbReference type="GO" id="GO:0004030">
    <property type="term" value="F:aldehyde dehydrogenase [NAD(P)+] activity"/>
    <property type="evidence" value="ECO:0007669"/>
    <property type="project" value="UniProtKB-EC"/>
</dbReference>
<feature type="domain" description="Aldehyde dehydrogenase" evidence="5">
    <location>
        <begin position="12"/>
        <end position="471"/>
    </location>
</feature>
<comment type="similarity">
    <text evidence="3">Belongs to the aldehyde dehydrogenase family.</text>
</comment>
<dbReference type="InterPro" id="IPR029510">
    <property type="entry name" value="Ald_DH_CS_GLU"/>
</dbReference>
<keyword evidence="7" id="KW-1185">Reference proteome</keyword>
<feature type="coiled-coil region" evidence="4">
    <location>
        <begin position="66"/>
        <end position="93"/>
    </location>
</feature>
<dbReference type="PANTHER" id="PTHR11699">
    <property type="entry name" value="ALDEHYDE DEHYDROGENASE-RELATED"/>
    <property type="match status" value="1"/>
</dbReference>
<dbReference type="SUPFAM" id="SSF53720">
    <property type="entry name" value="ALDH-like"/>
    <property type="match status" value="1"/>
</dbReference>
<dbReference type="OrthoDB" id="9812625at2"/>
<evidence type="ECO:0000256" key="2">
    <source>
        <dbReference type="PROSITE-ProRule" id="PRU10007"/>
    </source>
</evidence>
<evidence type="ECO:0000313" key="6">
    <source>
        <dbReference type="EMBL" id="CZF82993.1"/>
    </source>
</evidence>
<name>A0A128F850_9GAMM</name>
<gene>
    <name evidence="6" type="primary">aldHT_1</name>
    <name evidence="6" type="ORF">GMA8713_02440</name>
</gene>
<dbReference type="InterPro" id="IPR015590">
    <property type="entry name" value="Aldehyde_DH_dom"/>
</dbReference>
<evidence type="ECO:0000256" key="3">
    <source>
        <dbReference type="RuleBase" id="RU003345"/>
    </source>
</evidence>
<keyword evidence="1 3" id="KW-0560">Oxidoreductase</keyword>
<dbReference type="InterPro" id="IPR016163">
    <property type="entry name" value="Ald_DH_C"/>
</dbReference>
<dbReference type="InterPro" id="IPR016162">
    <property type="entry name" value="Ald_DH_N"/>
</dbReference>
<proteinExistence type="inferred from homology"/>
<sequence length="479" mass="52134">MYHFDNLIDGVWQQGEAGEFSTYDPSDTSRQIATYSKCSESQLNTACQAAVKAQKTWWRMTHTERLSVLKQYLTRLEENRENLTKAASLEQGKIHPESNGELTKALNEARAMLRESYQVQTQPMSAQKPSTINTIMRRPRGVIAAITPWNFPILTPMRKIIPALVFGNAMILKPAEVTPAVACLLVDAGVGIFPDGLLQLVNGEGRGIGEALITHKAVTGVTFTGSVDVGKRIMQLASQNLTEVSLELGGKNAVIINDTDNLDDCLNQVVGAAYACSGQRCTAISRILVAPSLYSPVIEGLKVRLNKVVIGNGFVPETTMGPLSTVNQRHKVLSMVEEAKKQGARVVAQGPALTPAQQEQGYFVSPVVLEVDETMDIAGSEVFGPVITLQKYDDFEHALTILNNVSYGLTSALFSNDNRLVQRFIMESESGMLHINHGTVPDDHMPFGGIKDSGVGAYSVGASAANFYTTEHAVYNKFQ</sequence>
<dbReference type="Proteomes" id="UP000073601">
    <property type="component" value="Unassembled WGS sequence"/>
</dbReference>
<protein>
    <submittedName>
        <fullName evidence="6">Aldehyde dehydrogenase, thermostable</fullName>
        <ecNumber evidence="6">1.2.1.5</ecNumber>
    </submittedName>
</protein>
<dbReference type="AlphaFoldDB" id="A0A128F850"/>
<organism evidence="6 7">
    <name type="scientific">Grimontia marina</name>
    <dbReference type="NCBI Taxonomy" id="646534"/>
    <lineage>
        <taxon>Bacteria</taxon>
        <taxon>Pseudomonadati</taxon>
        <taxon>Pseudomonadota</taxon>
        <taxon>Gammaproteobacteria</taxon>
        <taxon>Vibrionales</taxon>
        <taxon>Vibrionaceae</taxon>
        <taxon>Grimontia</taxon>
    </lineage>
</organism>
<dbReference type="EMBL" id="FIZY01000020">
    <property type="protein sequence ID" value="CZF82993.1"/>
    <property type="molecule type" value="Genomic_DNA"/>
</dbReference>
<feature type="active site" evidence="2">
    <location>
        <position position="247"/>
    </location>
</feature>
<accession>A0A128F850</accession>
<evidence type="ECO:0000259" key="5">
    <source>
        <dbReference type="Pfam" id="PF00171"/>
    </source>
</evidence>
<dbReference type="PROSITE" id="PS00070">
    <property type="entry name" value="ALDEHYDE_DEHYDR_CYS"/>
    <property type="match status" value="1"/>
</dbReference>
<dbReference type="RefSeq" id="WP_062709859.1">
    <property type="nucleotide sequence ID" value="NZ_CAWRCI010000020.1"/>
</dbReference>
<reference evidence="7" key="1">
    <citation type="submission" date="2016-02" db="EMBL/GenBank/DDBJ databases">
        <authorList>
            <person name="Rodrigo-Torres Lidia"/>
            <person name="Arahal R.David."/>
        </authorList>
    </citation>
    <scope>NUCLEOTIDE SEQUENCE [LARGE SCALE GENOMIC DNA]</scope>
    <source>
        <strain evidence="7">CECT 8713</strain>
    </source>
</reference>
<keyword evidence="4" id="KW-0175">Coiled coil</keyword>
<dbReference type="Pfam" id="PF00171">
    <property type="entry name" value="Aldedh"/>
    <property type="match status" value="1"/>
</dbReference>
<evidence type="ECO:0000256" key="4">
    <source>
        <dbReference type="SAM" id="Coils"/>
    </source>
</evidence>
<evidence type="ECO:0000256" key="1">
    <source>
        <dbReference type="ARBA" id="ARBA00023002"/>
    </source>
</evidence>
<dbReference type="Gene3D" id="3.40.309.10">
    <property type="entry name" value="Aldehyde Dehydrogenase, Chain A, domain 2"/>
    <property type="match status" value="1"/>
</dbReference>
<dbReference type="PROSITE" id="PS00687">
    <property type="entry name" value="ALDEHYDE_DEHYDR_GLU"/>
    <property type="match status" value="1"/>
</dbReference>
<dbReference type="InterPro" id="IPR016160">
    <property type="entry name" value="Ald_DH_CS_CYS"/>
</dbReference>
<dbReference type="CDD" id="cd07078">
    <property type="entry name" value="ALDH"/>
    <property type="match status" value="1"/>
</dbReference>
<evidence type="ECO:0000313" key="7">
    <source>
        <dbReference type="Proteomes" id="UP000073601"/>
    </source>
</evidence>
<dbReference type="EC" id="1.2.1.5" evidence="6"/>